<feature type="region of interest" description="Disordered" evidence="1">
    <location>
        <begin position="1"/>
        <end position="95"/>
    </location>
</feature>
<reference evidence="2" key="1">
    <citation type="submission" date="2016-07" db="EMBL/GenBank/DDBJ databases">
        <title>De novo transcriptome assembly of four accessions of the metal hyperaccumulator plant Noccaea caerulescens.</title>
        <authorList>
            <person name="Blande D."/>
            <person name="Halimaa P."/>
            <person name="Tervahauta A.I."/>
            <person name="Aarts M.G."/>
            <person name="Karenlampi S.O."/>
        </authorList>
    </citation>
    <scope>NUCLEOTIDE SEQUENCE</scope>
</reference>
<dbReference type="PANTHER" id="PTHR31228">
    <property type="entry name" value="CYSTATIN/MONELLIN SUPERFAMILY PROTEIN"/>
    <property type="match status" value="1"/>
</dbReference>
<gene>
    <name evidence="2" type="ORF">LE_TR3212_c0_g1_i1_g.10642</name>
</gene>
<dbReference type="InterPro" id="IPR006525">
    <property type="entry name" value="Cystatin-related_pln"/>
</dbReference>
<evidence type="ECO:0000313" key="2">
    <source>
        <dbReference type="EMBL" id="JAU57622.1"/>
    </source>
</evidence>
<dbReference type="InterPro" id="IPR046350">
    <property type="entry name" value="Cystatin_sf"/>
</dbReference>
<protein>
    <submittedName>
        <fullName evidence="2">Uncharacterized protein</fullName>
    </submittedName>
</protein>
<dbReference type="AlphaFoldDB" id="A0A1J3GPI3"/>
<name>A0A1J3GPI3_NOCCA</name>
<dbReference type="EMBL" id="GEVL01019719">
    <property type="protein sequence ID" value="JAU57622.1"/>
    <property type="molecule type" value="Transcribed_RNA"/>
</dbReference>
<dbReference type="NCBIfam" id="TIGR01638">
    <property type="entry name" value="Atha_cystat_rel"/>
    <property type="match status" value="1"/>
</dbReference>
<feature type="compositionally biased region" description="Basic and acidic residues" evidence="1">
    <location>
        <begin position="54"/>
        <end position="66"/>
    </location>
</feature>
<proteinExistence type="predicted"/>
<dbReference type="SUPFAM" id="SSF54403">
    <property type="entry name" value="Cystatin/monellin"/>
    <property type="match status" value="1"/>
</dbReference>
<feature type="compositionally biased region" description="Acidic residues" evidence="1">
    <location>
        <begin position="76"/>
        <end position="94"/>
    </location>
</feature>
<sequence length="238" mass="27037">MNPKSSMIDTIDGASTELEVTQNPKASLLDLIPPPSKRKAETSSPTDSVDSDEGSGKEESEEKGSEESDQVWGVDSFDESEYESPDEEPEDEDDRELRRYLRHVYASRGFLVDKEMVPKNLFQGFRRLTLERIFKKPNVTGREYMENMVQVAIDKYNQEENKTVVLDHIVRVVVRMSTGVKAYITFMAKESPEGGLVEYQAKTEKKVWQKTIHAILCRPSSLLKTDGVVELAALQREN</sequence>
<accession>A0A1J3GPI3</accession>
<dbReference type="Gene3D" id="3.10.450.10">
    <property type="match status" value="1"/>
</dbReference>
<evidence type="ECO:0000256" key="1">
    <source>
        <dbReference type="SAM" id="MobiDB-lite"/>
    </source>
</evidence>
<dbReference type="PANTHER" id="PTHR31228:SF23">
    <property type="entry name" value="CYSTATIN_MONELLIN SUPERFAMILY PROTEIN"/>
    <property type="match status" value="1"/>
</dbReference>
<organism evidence="2">
    <name type="scientific">Noccaea caerulescens</name>
    <name type="common">Alpine penny-cress</name>
    <name type="synonym">Thlaspi caerulescens</name>
    <dbReference type="NCBI Taxonomy" id="107243"/>
    <lineage>
        <taxon>Eukaryota</taxon>
        <taxon>Viridiplantae</taxon>
        <taxon>Streptophyta</taxon>
        <taxon>Embryophyta</taxon>
        <taxon>Tracheophyta</taxon>
        <taxon>Spermatophyta</taxon>
        <taxon>Magnoliopsida</taxon>
        <taxon>eudicotyledons</taxon>
        <taxon>Gunneridae</taxon>
        <taxon>Pentapetalae</taxon>
        <taxon>rosids</taxon>
        <taxon>malvids</taxon>
        <taxon>Brassicales</taxon>
        <taxon>Brassicaceae</taxon>
        <taxon>Coluteocarpeae</taxon>
        <taxon>Noccaea</taxon>
    </lineage>
</organism>